<dbReference type="AlphaFoldDB" id="A0A3N0Y7K8"/>
<evidence type="ECO:0000313" key="3">
    <source>
        <dbReference type="EMBL" id="ROL41830.1"/>
    </source>
</evidence>
<reference evidence="3 4" key="1">
    <citation type="submission" date="2018-10" db="EMBL/GenBank/DDBJ databases">
        <title>Genome assembly for a Yunnan-Guizhou Plateau 3E fish, Anabarilius grahami (Regan), and its evolutionary and genetic applications.</title>
        <authorList>
            <person name="Jiang W."/>
        </authorList>
    </citation>
    <scope>NUCLEOTIDE SEQUENCE [LARGE SCALE GENOMIC DNA]</scope>
    <source>
        <strain evidence="3">AG-KIZ</strain>
        <tissue evidence="3">Muscle</tissue>
    </source>
</reference>
<dbReference type="Pfam" id="PF05461">
    <property type="entry name" value="ApoL"/>
    <property type="match status" value="1"/>
</dbReference>
<dbReference type="GO" id="GO:0008289">
    <property type="term" value="F:lipid binding"/>
    <property type="evidence" value="ECO:0007669"/>
    <property type="project" value="InterPro"/>
</dbReference>
<name>A0A3N0Y7K8_ANAGA</name>
<protein>
    <submittedName>
        <fullName evidence="3">Apolipoprotein L6</fullName>
    </submittedName>
</protein>
<evidence type="ECO:0000313" key="4">
    <source>
        <dbReference type="Proteomes" id="UP000281406"/>
    </source>
</evidence>
<evidence type="ECO:0000256" key="2">
    <source>
        <dbReference type="SAM" id="Phobius"/>
    </source>
</evidence>
<keyword evidence="2" id="KW-0812">Transmembrane</keyword>
<dbReference type="EMBL" id="RJVU01051519">
    <property type="protein sequence ID" value="ROL41830.1"/>
    <property type="molecule type" value="Genomic_DNA"/>
</dbReference>
<evidence type="ECO:0000256" key="1">
    <source>
        <dbReference type="ARBA" id="ARBA00010090"/>
    </source>
</evidence>
<feature type="transmembrane region" description="Helical" evidence="2">
    <location>
        <begin position="146"/>
        <end position="169"/>
    </location>
</feature>
<keyword evidence="4" id="KW-1185">Reference proteome</keyword>
<dbReference type="Proteomes" id="UP000281406">
    <property type="component" value="Unassembled WGS sequence"/>
</dbReference>
<gene>
    <name evidence="3" type="ORF">DPX16_9421</name>
</gene>
<feature type="transmembrane region" description="Helical" evidence="2">
    <location>
        <begin position="175"/>
        <end position="200"/>
    </location>
</feature>
<dbReference type="GO" id="GO:0005576">
    <property type="term" value="C:extracellular region"/>
    <property type="evidence" value="ECO:0007669"/>
    <property type="project" value="InterPro"/>
</dbReference>
<dbReference type="OrthoDB" id="8920155at2759"/>
<dbReference type="PANTHER" id="PTHR14096:SF59">
    <property type="entry name" value="APOLIPOPROTEIN L, 1 ISOFORM X1"/>
    <property type="match status" value="1"/>
</dbReference>
<dbReference type="Gene3D" id="1.20.1170.10">
    <property type="match status" value="1"/>
</dbReference>
<sequence>MTGVCIEKLVSHTLQTDRNKISSNKHLQKMANPSAPPLPAERNVQCIPGAQKPSAPPLPAERNVQCIPGAWKLVGMNKSPQGGERHPLAAGPHSSYQNCYSAEPKTEFSIQRNIFVMTDQLAGGYQDCGSQEVAASLDKTHKGTRIAGITGGTTGAVGAAAAVGGILLAPATMGLSLAVAAVGVGVAAAGGVTGASAAITKKVKTNQVRKKVESVLKENQKELSDIEGHLNDINTEMGKLKGMNVNSAKIVRLVEIASGTSGALSVMNRSSGVIQGFALSMDLFFNEKDSQKLKKESKIGFAQQIREVAEEIQAGLTELLDMRDKLILEGI</sequence>
<comment type="similarity">
    <text evidence="1">Belongs to the apolipoprotein L family.</text>
</comment>
<dbReference type="PANTHER" id="PTHR14096">
    <property type="entry name" value="APOLIPOPROTEIN L"/>
    <property type="match status" value="1"/>
</dbReference>
<keyword evidence="2" id="KW-0472">Membrane</keyword>
<comment type="caution">
    <text evidence="3">The sequence shown here is derived from an EMBL/GenBank/DDBJ whole genome shotgun (WGS) entry which is preliminary data.</text>
</comment>
<dbReference type="GO" id="GO:0042157">
    <property type="term" value="P:lipoprotein metabolic process"/>
    <property type="evidence" value="ECO:0007669"/>
    <property type="project" value="InterPro"/>
</dbReference>
<accession>A0A3N0Y7K8</accession>
<organism evidence="3 4">
    <name type="scientific">Anabarilius grahami</name>
    <name type="common">Kanglang fish</name>
    <name type="synonym">Barilius grahami</name>
    <dbReference type="NCBI Taxonomy" id="495550"/>
    <lineage>
        <taxon>Eukaryota</taxon>
        <taxon>Metazoa</taxon>
        <taxon>Chordata</taxon>
        <taxon>Craniata</taxon>
        <taxon>Vertebrata</taxon>
        <taxon>Euteleostomi</taxon>
        <taxon>Actinopterygii</taxon>
        <taxon>Neopterygii</taxon>
        <taxon>Teleostei</taxon>
        <taxon>Ostariophysi</taxon>
        <taxon>Cypriniformes</taxon>
        <taxon>Xenocyprididae</taxon>
        <taxon>Xenocypridinae</taxon>
        <taxon>Xenocypridinae incertae sedis</taxon>
        <taxon>Anabarilius</taxon>
    </lineage>
</organism>
<proteinExistence type="inferred from homology"/>
<dbReference type="GO" id="GO:0016020">
    <property type="term" value="C:membrane"/>
    <property type="evidence" value="ECO:0007669"/>
    <property type="project" value="TreeGrafter"/>
</dbReference>
<keyword evidence="3" id="KW-0449">Lipoprotein</keyword>
<dbReference type="InterPro" id="IPR008405">
    <property type="entry name" value="ApoL"/>
</dbReference>
<keyword evidence="2" id="KW-1133">Transmembrane helix</keyword>
<dbReference type="GO" id="GO:0006869">
    <property type="term" value="P:lipid transport"/>
    <property type="evidence" value="ECO:0007669"/>
    <property type="project" value="InterPro"/>
</dbReference>